<feature type="domain" description="Metallo-beta-lactamase" evidence="2">
    <location>
        <begin position="29"/>
        <end position="244"/>
    </location>
</feature>
<evidence type="ECO:0000313" key="4">
    <source>
        <dbReference type="EMBL" id="PIP58171.1"/>
    </source>
</evidence>
<dbReference type="AlphaFoldDB" id="A0A2H0BKL3"/>
<dbReference type="Pfam" id="PF00753">
    <property type="entry name" value="Lactamase_B"/>
    <property type="match status" value="1"/>
</dbReference>
<keyword evidence="1 4" id="KW-0378">Hydrolase</keyword>
<dbReference type="PANTHER" id="PTHR11203">
    <property type="entry name" value="CLEAVAGE AND POLYADENYLATION SPECIFICITY FACTOR FAMILY MEMBER"/>
    <property type="match status" value="1"/>
</dbReference>
<accession>A0A2H0BKL3</accession>
<evidence type="ECO:0000256" key="1">
    <source>
        <dbReference type="ARBA" id="ARBA00022801"/>
    </source>
</evidence>
<dbReference type="PANTHER" id="PTHR11203:SF37">
    <property type="entry name" value="INTEGRATOR COMPLEX SUBUNIT 11"/>
    <property type="match status" value="1"/>
</dbReference>
<dbReference type="Pfam" id="PF07521">
    <property type="entry name" value="RMMBL"/>
    <property type="match status" value="1"/>
</dbReference>
<feature type="domain" description="Beta-Casp" evidence="3">
    <location>
        <begin position="256"/>
        <end position="381"/>
    </location>
</feature>
<dbReference type="Gene3D" id="3.60.15.10">
    <property type="entry name" value="Ribonuclease Z/Hydroxyacylglutathione hydrolase-like"/>
    <property type="match status" value="1"/>
</dbReference>
<protein>
    <submittedName>
        <fullName evidence="4">MBL fold hydrolase</fullName>
    </submittedName>
</protein>
<evidence type="ECO:0000313" key="5">
    <source>
        <dbReference type="Proteomes" id="UP000229334"/>
    </source>
</evidence>
<dbReference type="SUPFAM" id="SSF56281">
    <property type="entry name" value="Metallo-hydrolase/oxidoreductase"/>
    <property type="match status" value="1"/>
</dbReference>
<dbReference type="SMART" id="SM00849">
    <property type="entry name" value="Lactamase_B"/>
    <property type="match status" value="1"/>
</dbReference>
<proteinExistence type="predicted"/>
<dbReference type="CDD" id="cd16295">
    <property type="entry name" value="TTHA0252-CPSF-like_MBL-fold"/>
    <property type="match status" value="1"/>
</dbReference>
<dbReference type="GO" id="GO:0016787">
    <property type="term" value="F:hydrolase activity"/>
    <property type="evidence" value="ECO:0007669"/>
    <property type="project" value="UniProtKB-KW"/>
</dbReference>
<dbReference type="EMBL" id="PCSX01000027">
    <property type="protein sequence ID" value="PIP58171.1"/>
    <property type="molecule type" value="Genomic_DNA"/>
</dbReference>
<dbReference type="Gene3D" id="3.40.50.10890">
    <property type="match status" value="1"/>
</dbReference>
<dbReference type="InterPro" id="IPR001279">
    <property type="entry name" value="Metallo-B-lactamas"/>
</dbReference>
<dbReference type="GO" id="GO:0004521">
    <property type="term" value="F:RNA endonuclease activity"/>
    <property type="evidence" value="ECO:0007669"/>
    <property type="project" value="TreeGrafter"/>
</dbReference>
<dbReference type="InterPro" id="IPR050698">
    <property type="entry name" value="MBL"/>
</dbReference>
<evidence type="ECO:0000259" key="3">
    <source>
        <dbReference type="SMART" id="SM01027"/>
    </source>
</evidence>
<dbReference type="SMART" id="SM01027">
    <property type="entry name" value="Beta-Casp"/>
    <property type="match status" value="1"/>
</dbReference>
<evidence type="ECO:0000259" key="2">
    <source>
        <dbReference type="SMART" id="SM00849"/>
    </source>
</evidence>
<dbReference type="InterPro" id="IPR036866">
    <property type="entry name" value="RibonucZ/Hydroxyglut_hydro"/>
</dbReference>
<sequence length="468" mass="52247">MSNNLKTVATTSSHSLKISFLGGTEMVTGSNFLLAESKPDGQKFLIDCGLIQGTKKDEEKNHDPFPYDPKAISALFITHAHLDHIGRIPKLVKDGFRGPIYSTPPTRDIAHISLKDSLGFLERDAEDGKQELLFTEADIKQAMSQWKVFGYHEPIVLGDFTVVFRDSGHILGSAMVEFNYQGKKIVFSGDLGNSPSPLLPDTEAITDADYLIIESVYGDRNHEDRSERRQRLEDVIEETMRRGGTLMIPAFSIERTQELLYEIENMMENSRIPLVPVFLDSPMAIAVTKVYRDYPEYFNKDANEIRRLGDGLFHFPQLHITLTSNESKAILETTPRKIIIAGSGMSNGGRIIHHEKNYLPDTKSTLLLAGYQGLGTLGRVIQDGTNPVKILGESVPVRAHLENIRGYSAHKDSDHLLEFVKGTADTVKKVFVCMGELKSSLFLTQRIRDYLGVEAVVPKAGETIEIKI</sequence>
<reference evidence="4 5" key="1">
    <citation type="submission" date="2017-09" db="EMBL/GenBank/DDBJ databases">
        <title>Depth-based differentiation of microbial function through sediment-hosted aquifers and enrichment of novel symbionts in the deep terrestrial subsurface.</title>
        <authorList>
            <person name="Probst A.J."/>
            <person name="Ladd B."/>
            <person name="Jarett J.K."/>
            <person name="Geller-Mcgrath D.E."/>
            <person name="Sieber C.M."/>
            <person name="Emerson J.B."/>
            <person name="Anantharaman K."/>
            <person name="Thomas B.C."/>
            <person name="Malmstrom R."/>
            <person name="Stieglmeier M."/>
            <person name="Klingl A."/>
            <person name="Woyke T."/>
            <person name="Ryan C.M."/>
            <person name="Banfield J.F."/>
        </authorList>
    </citation>
    <scope>NUCLEOTIDE SEQUENCE [LARGE SCALE GENOMIC DNA]</scope>
    <source>
        <strain evidence="4">CG22_combo_CG10-13_8_21_14_all_37_9</strain>
    </source>
</reference>
<dbReference type="InterPro" id="IPR022712">
    <property type="entry name" value="Beta_Casp"/>
</dbReference>
<dbReference type="Proteomes" id="UP000229334">
    <property type="component" value="Unassembled WGS sequence"/>
</dbReference>
<dbReference type="InterPro" id="IPR011108">
    <property type="entry name" value="RMMBL"/>
</dbReference>
<dbReference type="Pfam" id="PF10996">
    <property type="entry name" value="Beta-Casp"/>
    <property type="match status" value="1"/>
</dbReference>
<organism evidence="4 5">
    <name type="scientific">Candidatus Vogelbacteria bacterium CG22_combo_CG10-13_8_21_14_all_37_9</name>
    <dbReference type="NCBI Taxonomy" id="1975046"/>
    <lineage>
        <taxon>Bacteria</taxon>
        <taxon>Candidatus Vogeliibacteriota</taxon>
    </lineage>
</organism>
<gene>
    <name evidence="4" type="ORF">COX02_01665</name>
</gene>
<comment type="caution">
    <text evidence="4">The sequence shown here is derived from an EMBL/GenBank/DDBJ whole genome shotgun (WGS) entry which is preliminary data.</text>
</comment>
<name>A0A2H0BKL3_9BACT</name>